<gene>
    <name evidence="1" type="ORF">C900_02322</name>
</gene>
<sequence length="222" mass="25538">MKRPIFYLSLAIFGFIVVLSNPVPAQELEWGIITGPLITRPISESYSISGLINEDFQGETNMFFSIYVKRQIKGRLSGEAQLGYYGYSYIVESHYESTQHVVYSKEDKRYRFVEFLLNSHFDILRGKHNLSVLGGIGLGSAVRSILTYEQHLENQYVIISSHDFKNEEAGMQFLYQLGLQYMVHLNKFSILIRPVYKRFKEAQYQPPPRVLSGFGLGIGIQF</sequence>
<dbReference type="RefSeq" id="WP_009579719.1">
    <property type="nucleotide sequence ID" value="NZ_AMZN01000033.1"/>
</dbReference>
<accession>L8JX21</accession>
<organism evidence="1 2">
    <name type="scientific">Fulvivirga imtechensis AK7</name>
    <dbReference type="NCBI Taxonomy" id="1237149"/>
    <lineage>
        <taxon>Bacteria</taxon>
        <taxon>Pseudomonadati</taxon>
        <taxon>Bacteroidota</taxon>
        <taxon>Cytophagia</taxon>
        <taxon>Cytophagales</taxon>
        <taxon>Fulvivirgaceae</taxon>
        <taxon>Fulvivirga</taxon>
    </lineage>
</organism>
<dbReference type="Proteomes" id="UP000011135">
    <property type="component" value="Unassembled WGS sequence"/>
</dbReference>
<reference evidence="1 2" key="1">
    <citation type="submission" date="2012-12" db="EMBL/GenBank/DDBJ databases">
        <title>Genome assembly of Fulvivirga imtechensis AK7.</title>
        <authorList>
            <person name="Nupur N."/>
            <person name="Khatri I."/>
            <person name="Kumar R."/>
            <person name="Subramanian S."/>
            <person name="Pinnaka A."/>
        </authorList>
    </citation>
    <scope>NUCLEOTIDE SEQUENCE [LARGE SCALE GENOMIC DNA]</scope>
    <source>
        <strain evidence="1 2">AK7</strain>
    </source>
</reference>
<evidence type="ECO:0000313" key="2">
    <source>
        <dbReference type="Proteomes" id="UP000011135"/>
    </source>
</evidence>
<name>L8JX21_9BACT</name>
<proteinExistence type="predicted"/>
<dbReference type="AlphaFoldDB" id="L8JX21"/>
<comment type="caution">
    <text evidence="1">The sequence shown here is derived from an EMBL/GenBank/DDBJ whole genome shotgun (WGS) entry which is preliminary data.</text>
</comment>
<evidence type="ECO:0008006" key="3">
    <source>
        <dbReference type="Google" id="ProtNLM"/>
    </source>
</evidence>
<dbReference type="STRING" id="1237149.C900_02322"/>
<dbReference type="OrthoDB" id="9831294at2"/>
<dbReference type="EMBL" id="AMZN01000033">
    <property type="protein sequence ID" value="ELR71737.1"/>
    <property type="molecule type" value="Genomic_DNA"/>
</dbReference>
<evidence type="ECO:0000313" key="1">
    <source>
        <dbReference type="EMBL" id="ELR71737.1"/>
    </source>
</evidence>
<protein>
    <recommendedName>
        <fullName evidence="3">Outer membrane protein beta-barrel domain-containing protein</fullName>
    </recommendedName>
</protein>
<keyword evidence="2" id="KW-1185">Reference proteome</keyword>